<protein>
    <submittedName>
        <fullName evidence="1">Uncharacterized protein</fullName>
    </submittedName>
</protein>
<gene>
    <name evidence="1" type="ORF">ATC1_11347</name>
</gene>
<evidence type="ECO:0000313" key="2">
    <source>
        <dbReference type="Proteomes" id="UP000053370"/>
    </source>
</evidence>
<evidence type="ECO:0000313" key="1">
    <source>
        <dbReference type="EMBL" id="GAP39415.1"/>
    </source>
</evidence>
<dbReference type="AlphaFoldDB" id="A0A0K8PB90"/>
<sequence>MLFFYPDNRSCFLRIKEQPTKICFSFFYTEHHLSIEATIKNSFHICDCIVKGKLKRRDQ</sequence>
<dbReference type="EMBL" id="DF968179">
    <property type="protein sequence ID" value="GAP39415.1"/>
    <property type="molecule type" value="Genomic_DNA"/>
</dbReference>
<accession>A0A0K8PB90</accession>
<dbReference type="Proteomes" id="UP000053370">
    <property type="component" value="Unassembled WGS sequence"/>
</dbReference>
<name>A0A0K8PB90_9CHLR</name>
<organism evidence="1">
    <name type="scientific">Flexilinea flocculi</name>
    <dbReference type="NCBI Taxonomy" id="1678840"/>
    <lineage>
        <taxon>Bacteria</taxon>
        <taxon>Bacillati</taxon>
        <taxon>Chloroflexota</taxon>
        <taxon>Anaerolineae</taxon>
        <taxon>Anaerolineales</taxon>
        <taxon>Anaerolineaceae</taxon>
        <taxon>Flexilinea</taxon>
    </lineage>
</organism>
<keyword evidence="2" id="KW-1185">Reference proteome</keyword>
<proteinExistence type="predicted"/>
<reference evidence="1" key="1">
    <citation type="journal article" date="2015" name="Genome Announc.">
        <title>Draft Genome Sequence of Anaerolineae Strain TC1, a Novel Isolate from a Methanogenic Wastewater Treatment System.</title>
        <authorList>
            <person name="Matsuura N."/>
            <person name="Tourlousse D.M."/>
            <person name="Sun L."/>
            <person name="Toyonaga M."/>
            <person name="Kuroda K."/>
            <person name="Ohashi A."/>
            <person name="Cruz R."/>
            <person name="Yamaguchi T."/>
            <person name="Sekiguchi Y."/>
        </authorList>
    </citation>
    <scope>NUCLEOTIDE SEQUENCE [LARGE SCALE GENOMIC DNA]</scope>
    <source>
        <strain evidence="1">TC1</strain>
    </source>
</reference>